<dbReference type="InterPro" id="IPR013969">
    <property type="entry name" value="Oligosacch_biosynth_Alg14"/>
</dbReference>
<name>A0A507DEV9_9FUNG</name>
<accession>A0A507DEV9</accession>
<dbReference type="PANTHER" id="PTHR12154:SF4">
    <property type="entry name" value="UDP-N-ACETYLGLUCOSAMINE TRANSFERASE SUBUNIT ALG14 HOMOLOG"/>
    <property type="match status" value="1"/>
</dbReference>
<evidence type="ECO:0000256" key="11">
    <source>
        <dbReference type="RuleBase" id="RU362127"/>
    </source>
</evidence>
<evidence type="ECO:0000256" key="4">
    <source>
        <dbReference type="ARBA" id="ARBA00011335"/>
    </source>
</evidence>
<dbReference type="PANTHER" id="PTHR12154">
    <property type="entry name" value="GLYCOSYL TRANSFERASE-RELATED"/>
    <property type="match status" value="1"/>
</dbReference>
<protein>
    <recommendedName>
        <fullName evidence="5 11">UDP-N-acetylglucosamine transferase subunit ALG14</fullName>
    </recommendedName>
    <alternativeName>
        <fullName evidence="10 11">Asparagine-linked glycosylation protein 14</fullName>
    </alternativeName>
</protein>
<comment type="subunit">
    <text evidence="4 11">Heterodimer with ALG13 to form a functional enzyme.</text>
</comment>
<reference evidence="12 13" key="1">
    <citation type="journal article" date="2019" name="Sci. Rep.">
        <title>Comparative genomics of chytrid fungi reveal insights into the obligate biotrophic and pathogenic lifestyle of Synchytrium endobioticum.</title>
        <authorList>
            <person name="van de Vossenberg B.T.L.H."/>
            <person name="Warris S."/>
            <person name="Nguyen H.D.T."/>
            <person name="van Gent-Pelzer M.P.E."/>
            <person name="Joly D.L."/>
            <person name="van de Geest H.C."/>
            <person name="Bonants P.J.M."/>
            <person name="Smith D.S."/>
            <person name="Levesque C.A."/>
            <person name="van der Lee T.A.J."/>
        </authorList>
    </citation>
    <scope>NUCLEOTIDE SEQUENCE [LARGE SCALE GENOMIC DNA]</scope>
    <source>
        <strain evidence="12 13">LEV6574</strain>
    </source>
</reference>
<comment type="caution">
    <text evidence="12">The sequence shown here is derived from an EMBL/GenBank/DDBJ whole genome shotgun (WGS) entry which is preliminary data.</text>
</comment>
<dbReference type="VEuPathDB" id="FungiDB:SeMB42_g04811"/>
<comment type="similarity">
    <text evidence="3 11">Belongs to the ALG14 family.</text>
</comment>
<comment type="subcellular location">
    <subcellularLocation>
        <location evidence="1 11">Endoplasmic reticulum membrane</location>
        <topology evidence="1 11">Single-pass membrane protein</topology>
    </subcellularLocation>
    <subcellularLocation>
        <location evidence="2">Nucleus membrane</location>
        <topology evidence="2">Single-pass membrane protein</topology>
    </subcellularLocation>
</comment>
<evidence type="ECO:0000256" key="10">
    <source>
        <dbReference type="ARBA" id="ARBA00032062"/>
    </source>
</evidence>
<keyword evidence="9 11" id="KW-0472">Membrane</keyword>
<evidence type="ECO:0000256" key="1">
    <source>
        <dbReference type="ARBA" id="ARBA00004389"/>
    </source>
</evidence>
<dbReference type="Proteomes" id="UP000320475">
    <property type="component" value="Unassembled WGS sequence"/>
</dbReference>
<dbReference type="Gene3D" id="3.40.50.2000">
    <property type="entry name" value="Glycogen Phosphorylase B"/>
    <property type="match status" value="1"/>
</dbReference>
<keyword evidence="8 11" id="KW-1133">Transmembrane helix</keyword>
<evidence type="ECO:0000313" key="12">
    <source>
        <dbReference type="EMBL" id="TPX49855.1"/>
    </source>
</evidence>
<evidence type="ECO:0000256" key="2">
    <source>
        <dbReference type="ARBA" id="ARBA00004590"/>
    </source>
</evidence>
<keyword evidence="6 11" id="KW-0812">Transmembrane</keyword>
<keyword evidence="7 11" id="KW-0256">Endoplasmic reticulum</keyword>
<gene>
    <name evidence="11" type="primary">ALG14</name>
    <name evidence="12" type="ORF">SeLEV6574_g01244</name>
</gene>
<evidence type="ECO:0000256" key="9">
    <source>
        <dbReference type="ARBA" id="ARBA00023136"/>
    </source>
</evidence>
<proteinExistence type="inferred from homology"/>
<evidence type="ECO:0000256" key="7">
    <source>
        <dbReference type="ARBA" id="ARBA00022824"/>
    </source>
</evidence>
<dbReference type="AlphaFoldDB" id="A0A507DEV9"/>
<dbReference type="GO" id="GO:0006488">
    <property type="term" value="P:dolichol-linked oligosaccharide biosynthetic process"/>
    <property type="evidence" value="ECO:0007669"/>
    <property type="project" value="InterPro"/>
</dbReference>
<dbReference type="EMBL" id="QEAM01000026">
    <property type="protein sequence ID" value="TPX49855.1"/>
    <property type="molecule type" value="Genomic_DNA"/>
</dbReference>
<dbReference type="GO" id="GO:0031965">
    <property type="term" value="C:nuclear membrane"/>
    <property type="evidence" value="ECO:0007669"/>
    <property type="project" value="UniProtKB-SubCell"/>
</dbReference>
<evidence type="ECO:0000256" key="8">
    <source>
        <dbReference type="ARBA" id="ARBA00022989"/>
    </source>
</evidence>
<organism evidence="12 13">
    <name type="scientific">Synchytrium endobioticum</name>
    <dbReference type="NCBI Taxonomy" id="286115"/>
    <lineage>
        <taxon>Eukaryota</taxon>
        <taxon>Fungi</taxon>
        <taxon>Fungi incertae sedis</taxon>
        <taxon>Chytridiomycota</taxon>
        <taxon>Chytridiomycota incertae sedis</taxon>
        <taxon>Chytridiomycetes</taxon>
        <taxon>Synchytriales</taxon>
        <taxon>Synchytriaceae</taxon>
        <taxon>Synchytrium</taxon>
    </lineage>
</organism>
<sequence length="221" mass="24602">MLDGILTISTSIILVTILSVPCLALVTRVMYLYLTPPRRHTQPRSRPARTCIVMGSGGHTSEMMHLLHHIPKHHFTPRIYVIAATDILSAAKVGDIESDQADVAIRYIPRSREVGQSWLTTVCTTTYACCMSAILVWDVWPDIIICNGPGTCVPIIVAAHLVKILGIKSVAVVFVESFARVQSLSLTGRILYALRLADVFVVQWEQLREKYVRAMYCGRLV</sequence>
<comment type="function">
    <text evidence="11">Involved in protein N-glycosylation. Essential for the second step of the dolichol-linked oligosaccharide pathway. Anchors the catalytic subunit ALG13 to the ER.</text>
</comment>
<feature type="transmembrane region" description="Helical" evidence="11">
    <location>
        <begin position="12"/>
        <end position="34"/>
    </location>
</feature>
<evidence type="ECO:0000256" key="3">
    <source>
        <dbReference type="ARBA" id="ARBA00009731"/>
    </source>
</evidence>
<evidence type="ECO:0000313" key="13">
    <source>
        <dbReference type="Proteomes" id="UP000320475"/>
    </source>
</evidence>
<dbReference type="Pfam" id="PF08660">
    <property type="entry name" value="Alg14"/>
    <property type="match status" value="1"/>
</dbReference>
<dbReference type="GO" id="GO:0004577">
    <property type="term" value="F:N-acetylglucosaminyldiphosphodolichol N-acetylglucosaminyltransferase activity"/>
    <property type="evidence" value="ECO:0007669"/>
    <property type="project" value="TreeGrafter"/>
</dbReference>
<dbReference type="GO" id="GO:0043541">
    <property type="term" value="C:UDP-N-acetylglucosamine transferase complex"/>
    <property type="evidence" value="ECO:0007669"/>
    <property type="project" value="TreeGrafter"/>
</dbReference>
<evidence type="ECO:0000256" key="6">
    <source>
        <dbReference type="ARBA" id="ARBA00022692"/>
    </source>
</evidence>
<evidence type="ECO:0000256" key="5">
    <source>
        <dbReference type="ARBA" id="ARBA00017467"/>
    </source>
</evidence>
<dbReference type="OrthoDB" id="17098at2759"/>